<evidence type="ECO:0000313" key="4">
    <source>
        <dbReference type="Proteomes" id="UP000249464"/>
    </source>
</evidence>
<dbReference type="STRING" id="796604.A0A2X0MN33"/>
<evidence type="ECO:0000313" key="3">
    <source>
        <dbReference type="EMBL" id="SGZ17981.1"/>
    </source>
</evidence>
<feature type="compositionally biased region" description="Basic and acidic residues" evidence="1">
    <location>
        <begin position="295"/>
        <end position="305"/>
    </location>
</feature>
<proteinExistence type="predicted"/>
<dbReference type="Proteomes" id="UP000249464">
    <property type="component" value="Unassembled WGS sequence"/>
</dbReference>
<sequence length="968" mass="103619">MQSIPQHTPTSSLASTSRGKVAPTSSAEPEVARVSLSSKHPPISHVFLAEFDIDHADRLPSHSSSLNPGTSFEPCSSLFTDFASDFCVPSASPRYRIPYRGSILKHQYPGQSSIDEHLLAEHMLPDGAHDRQEDWTVFYLNQIPPLTISDSSTPPTSETDARSTLGAAGANTSGQKSELLYVMSLVRTKKDATVRRGALVKALAVASHHPYIQVFKPVLLLALEAYFIEPSSAYLARLFHSINSMDMSDVPSLSFDERLVLRATERKDFFEEKWSRSSTAQRHQHSANSSTDTSSIHDHHRDSRAPHHHQHSSITHSTSMGSLTNAEVLDGSGPSPSISSNSISSLALGARTHPPSSADHSSSSAPSADESPYARSRTNTLGSSDDGFKVPFFGGLAHLNGGGASSTATSFSYGAQGDGSRSLTPSAAASVVVANVSRDTHWFDSKITFNSMTIPIRIPLSTFPEEIGDYSLIKLIQTFSSPTSLTPGPLHPHLHTSGSATPPIIVLFNALVTNKRVVFLGHGHAASLVANLVLAACALASGCGAVLGGFVERAFPYTNLTNLDNLENVPGFIAGVCNPAFADRPSWWDVLCNYETGKIVVSKEIRPAAPMRTHATGATGRTATAATLVSAISSDLTGTNGDDGEGRTPSLASAPLGSAVGATGGVAAGSTSVGRVQSYDYDFVDEILSSIASHHGEAAIRARCTDYVQRFVRIASRYEEDVTGTTSIGYPYAPFTTGPVSVLGSGVFFPDETMTTREMSINAGRVEGWCLTNGYTLFKQSFALDCERPMRQIDLSHQLARLRYSRRMQSTEVAAIMRSLAELCRTSEDAVVAVSAGVQAPANGQHGQHGQHGRRQLKGVAAPICLQLLARLPAHMGGLLPLAFGLFHPSTTVRSYTISLFDQINANPTGRKFIQALNAFHRSAYHRLCKENEVDRVAGKLNDTLEAGTSPVAQSQSQLNGRRGSQMQ</sequence>
<dbReference type="EMBL" id="FQNC01000082">
    <property type="protein sequence ID" value="SGZ17981.1"/>
    <property type="molecule type" value="Genomic_DNA"/>
</dbReference>
<dbReference type="PANTHER" id="PTHR28245">
    <property type="entry name" value="ARF3-INTERACTING PROTEIN 1"/>
    <property type="match status" value="1"/>
</dbReference>
<keyword evidence="4" id="KW-1185">Reference proteome</keyword>
<dbReference type="GO" id="GO:0005886">
    <property type="term" value="C:plasma membrane"/>
    <property type="evidence" value="ECO:0007669"/>
    <property type="project" value="TreeGrafter"/>
</dbReference>
<gene>
    <name evidence="3" type="primary">BQ5605_C020g09156</name>
    <name evidence="3" type="ORF">BQ5605_C020G09156</name>
</gene>
<evidence type="ECO:0000259" key="2">
    <source>
        <dbReference type="PROSITE" id="PS50211"/>
    </source>
</evidence>
<name>A0A2X0MN33_9BASI</name>
<feature type="compositionally biased region" description="Low complexity" evidence="1">
    <location>
        <begin position="353"/>
        <end position="371"/>
    </location>
</feature>
<feature type="compositionally biased region" description="Polar residues" evidence="1">
    <location>
        <begin position="1"/>
        <end position="27"/>
    </location>
</feature>
<feature type="region of interest" description="Disordered" evidence="1">
    <location>
        <begin position="148"/>
        <end position="171"/>
    </location>
</feature>
<dbReference type="PANTHER" id="PTHR28245:SF1">
    <property type="entry name" value="ARF3-INTERACTING PROTEIN 1"/>
    <property type="match status" value="1"/>
</dbReference>
<evidence type="ECO:0000256" key="1">
    <source>
        <dbReference type="SAM" id="MobiDB-lite"/>
    </source>
</evidence>
<reference evidence="3 4" key="1">
    <citation type="submission" date="2016-11" db="EMBL/GenBank/DDBJ databases">
        <authorList>
            <person name="Jaros S."/>
            <person name="Januszkiewicz K."/>
            <person name="Wedrychowicz H."/>
        </authorList>
    </citation>
    <scope>NUCLEOTIDE SEQUENCE [LARGE SCALE GENOMIC DNA]</scope>
</reference>
<accession>A0A2X0MN33</accession>
<dbReference type="Pfam" id="PF07792">
    <property type="entry name" value="Afi1"/>
    <property type="match status" value="1"/>
</dbReference>
<protein>
    <submittedName>
        <fullName evidence="3">BQ5605_C020g09156 protein</fullName>
    </submittedName>
</protein>
<dbReference type="InterPro" id="IPR037516">
    <property type="entry name" value="Tripartite_DENN"/>
</dbReference>
<dbReference type="InterPro" id="IPR052809">
    <property type="entry name" value="Actin_polarity_regulatory"/>
</dbReference>
<feature type="region of interest" description="Disordered" evidence="1">
    <location>
        <begin position="272"/>
        <end position="382"/>
    </location>
</feature>
<dbReference type="GO" id="GO:0051666">
    <property type="term" value="P:actin cortical patch localization"/>
    <property type="evidence" value="ECO:0007669"/>
    <property type="project" value="TreeGrafter"/>
</dbReference>
<feature type="region of interest" description="Disordered" evidence="1">
    <location>
        <begin position="1"/>
        <end position="36"/>
    </location>
</feature>
<feature type="compositionally biased region" description="Polar residues" evidence="1">
    <location>
        <begin position="951"/>
        <end position="968"/>
    </location>
</feature>
<dbReference type="Pfam" id="PF08616">
    <property type="entry name" value="SPA"/>
    <property type="match status" value="1"/>
</dbReference>
<dbReference type="PROSITE" id="PS50211">
    <property type="entry name" value="DENN"/>
    <property type="match status" value="1"/>
</dbReference>
<feature type="compositionally biased region" description="Low complexity" evidence="1">
    <location>
        <begin position="148"/>
        <end position="158"/>
    </location>
</feature>
<feature type="domain" description="UDENN" evidence="2">
    <location>
        <begin position="85"/>
        <end position="793"/>
    </location>
</feature>
<dbReference type="AlphaFoldDB" id="A0A2X0MN33"/>
<organism evidence="3 4">
    <name type="scientific">Microbotryum silenes-dioicae</name>
    <dbReference type="NCBI Taxonomy" id="796604"/>
    <lineage>
        <taxon>Eukaryota</taxon>
        <taxon>Fungi</taxon>
        <taxon>Dikarya</taxon>
        <taxon>Basidiomycota</taxon>
        <taxon>Pucciniomycotina</taxon>
        <taxon>Microbotryomycetes</taxon>
        <taxon>Microbotryales</taxon>
        <taxon>Microbotryaceae</taxon>
        <taxon>Microbotryum</taxon>
    </lineage>
</organism>
<dbReference type="InterPro" id="IPR012860">
    <property type="entry name" value="Afi1_N"/>
</dbReference>
<feature type="compositionally biased region" description="Low complexity" evidence="1">
    <location>
        <begin position="331"/>
        <end position="345"/>
    </location>
</feature>
<feature type="region of interest" description="Disordered" evidence="1">
    <location>
        <begin position="945"/>
        <end position="968"/>
    </location>
</feature>